<protein>
    <submittedName>
        <fullName evidence="2">Anti-repressor SinI family protein</fullName>
    </submittedName>
</protein>
<reference evidence="2" key="1">
    <citation type="submission" date="2023-06" db="EMBL/GenBank/DDBJ databases">
        <title>Draft Genome Sequences of Representative Paenibacillus Polymyxa, Bacillus cereus, Fictibacillus sp., and Brevibacillus agri Strains Isolated from Amazonian Dark Earth.</title>
        <authorList>
            <person name="Pellegrinetti T.A."/>
            <person name="Cunha I.C.M."/>
            <person name="Chaves M.G."/>
            <person name="Freitas A.S."/>
            <person name="Silva A.V.R."/>
            <person name="Tsai S.M."/>
            <person name="Mendes L.W."/>
        </authorList>
    </citation>
    <scope>NUCLEOTIDE SEQUENCE</scope>
    <source>
        <strain evidence="2">CENA-BCM004</strain>
    </source>
</reference>
<keyword evidence="3" id="KW-1185">Reference proteome</keyword>
<evidence type="ECO:0000313" key="2">
    <source>
        <dbReference type="EMBL" id="MDN4072396.1"/>
    </source>
</evidence>
<evidence type="ECO:0000259" key="1">
    <source>
        <dbReference type="PROSITE" id="PS51500"/>
    </source>
</evidence>
<gene>
    <name evidence="2" type="ORF">QYF49_05050</name>
</gene>
<proteinExistence type="predicted"/>
<sequence>MQNLNETHLDQEWVVLILQAKKLGLSLEEVRKYLQESYIQQNMPLVKATSG</sequence>
<feature type="domain" description="Sin" evidence="1">
    <location>
        <begin position="1"/>
        <end position="38"/>
    </location>
</feature>
<name>A0ABT8E3B4_9BACL</name>
<accession>A0ABT8E3B4</accession>
<evidence type="ECO:0000313" key="3">
    <source>
        <dbReference type="Proteomes" id="UP001168694"/>
    </source>
</evidence>
<dbReference type="PROSITE" id="PS51500">
    <property type="entry name" value="SIN"/>
    <property type="match status" value="1"/>
</dbReference>
<dbReference type="RefSeq" id="WP_290398514.1">
    <property type="nucleotide sequence ID" value="NZ_JAUHLN010000001.1"/>
</dbReference>
<dbReference type="SUPFAM" id="SSF47406">
    <property type="entry name" value="SinR repressor dimerisation domain-like"/>
    <property type="match status" value="1"/>
</dbReference>
<dbReference type="EMBL" id="JAUHLN010000001">
    <property type="protein sequence ID" value="MDN4072396.1"/>
    <property type="molecule type" value="Genomic_DNA"/>
</dbReference>
<organism evidence="2 3">
    <name type="scientific">Fictibacillus terranigra</name>
    <dbReference type="NCBI Taxonomy" id="3058424"/>
    <lineage>
        <taxon>Bacteria</taxon>
        <taxon>Bacillati</taxon>
        <taxon>Bacillota</taxon>
        <taxon>Bacilli</taxon>
        <taxon>Bacillales</taxon>
        <taxon>Fictibacillaceae</taxon>
        <taxon>Fictibacillus</taxon>
    </lineage>
</organism>
<dbReference type="InterPro" id="IPR036281">
    <property type="entry name" value="SinR/SinI_dimer_dom_sf"/>
</dbReference>
<dbReference type="Proteomes" id="UP001168694">
    <property type="component" value="Unassembled WGS sequence"/>
</dbReference>
<dbReference type="Pfam" id="PF08671">
    <property type="entry name" value="SinI"/>
    <property type="match status" value="1"/>
</dbReference>
<dbReference type="InterPro" id="IPR010981">
    <property type="entry name" value="SinR/SinI_dimer_dom"/>
</dbReference>
<comment type="caution">
    <text evidence="2">The sequence shown here is derived from an EMBL/GenBank/DDBJ whole genome shotgun (WGS) entry which is preliminary data.</text>
</comment>